<dbReference type="PANTHER" id="PTHR22911">
    <property type="entry name" value="ACYL-MALONYL CONDENSING ENZYME-RELATED"/>
    <property type="match status" value="1"/>
</dbReference>
<feature type="transmembrane region" description="Helical" evidence="5">
    <location>
        <begin position="166"/>
        <end position="187"/>
    </location>
</feature>
<dbReference type="Proteomes" id="UP001152320">
    <property type="component" value="Chromosome 7"/>
</dbReference>
<sequence>MYFALYSISAGVVNTIVMGAPVFVGVLAWVILREAFYCCDVILMTINFAGLLLIVQPPFLFPSESMDHSKKMELLGVVAAFASMILTALSSICLRLLGLMNVNTTKIVLYLSLCAVILSAGMGAFTQRWSIPPCGRIRYLLVGIGLMSYLYHCLLSYAFATTEKSYFVSVMSSIQVPLTIIMELTILGVTPDWLSGIGIFLVICTACGVVHRERGVEERDQGQAIEREEAHMRLEIEADKQDSPED</sequence>
<feature type="transmembrane region" description="Helical" evidence="5">
    <location>
        <begin position="74"/>
        <end position="95"/>
    </location>
</feature>
<evidence type="ECO:0000256" key="5">
    <source>
        <dbReference type="SAM" id="Phobius"/>
    </source>
</evidence>
<keyword evidence="3 5" id="KW-1133">Transmembrane helix</keyword>
<proteinExistence type="predicted"/>
<organism evidence="7 8">
    <name type="scientific">Holothuria leucospilota</name>
    <name type="common">Black long sea cucumber</name>
    <name type="synonym">Mertensiothuria leucospilota</name>
    <dbReference type="NCBI Taxonomy" id="206669"/>
    <lineage>
        <taxon>Eukaryota</taxon>
        <taxon>Metazoa</taxon>
        <taxon>Echinodermata</taxon>
        <taxon>Eleutherozoa</taxon>
        <taxon>Echinozoa</taxon>
        <taxon>Holothuroidea</taxon>
        <taxon>Aspidochirotacea</taxon>
        <taxon>Aspidochirotida</taxon>
        <taxon>Holothuriidae</taxon>
        <taxon>Holothuria</taxon>
    </lineage>
</organism>
<feature type="transmembrane region" description="Helical" evidence="5">
    <location>
        <begin position="35"/>
        <end position="54"/>
    </location>
</feature>
<reference evidence="7" key="1">
    <citation type="submission" date="2021-10" db="EMBL/GenBank/DDBJ databases">
        <title>Tropical sea cucumber genome reveals ecological adaptation and Cuvierian tubules defense mechanism.</title>
        <authorList>
            <person name="Chen T."/>
        </authorList>
    </citation>
    <scope>NUCLEOTIDE SEQUENCE</scope>
    <source>
        <strain evidence="7">Nanhai2018</strain>
        <tissue evidence="7">Muscle</tissue>
    </source>
</reference>
<feature type="transmembrane region" description="Helical" evidence="5">
    <location>
        <begin position="107"/>
        <end position="125"/>
    </location>
</feature>
<name>A0A9Q1C5L4_HOLLE</name>
<feature type="transmembrane region" description="Helical" evidence="5">
    <location>
        <begin position="6"/>
        <end position="28"/>
    </location>
</feature>
<evidence type="ECO:0000256" key="2">
    <source>
        <dbReference type="ARBA" id="ARBA00022692"/>
    </source>
</evidence>
<dbReference type="EMBL" id="JAIZAY010000007">
    <property type="protein sequence ID" value="KAJ8038860.1"/>
    <property type="molecule type" value="Genomic_DNA"/>
</dbReference>
<evidence type="ECO:0000259" key="6">
    <source>
        <dbReference type="Pfam" id="PF00892"/>
    </source>
</evidence>
<keyword evidence="2 5" id="KW-0812">Transmembrane</keyword>
<feature type="transmembrane region" description="Helical" evidence="5">
    <location>
        <begin position="137"/>
        <end position="159"/>
    </location>
</feature>
<keyword evidence="8" id="KW-1185">Reference proteome</keyword>
<evidence type="ECO:0000313" key="7">
    <source>
        <dbReference type="EMBL" id="KAJ8038860.1"/>
    </source>
</evidence>
<keyword evidence="4 5" id="KW-0472">Membrane</keyword>
<evidence type="ECO:0000256" key="4">
    <source>
        <dbReference type="ARBA" id="ARBA00023136"/>
    </source>
</evidence>
<protein>
    <submittedName>
        <fullName evidence="7">Solute carrier family 35 member G1</fullName>
    </submittedName>
</protein>
<evidence type="ECO:0000256" key="3">
    <source>
        <dbReference type="ARBA" id="ARBA00022989"/>
    </source>
</evidence>
<gene>
    <name evidence="7" type="ORF">HOLleu_16415</name>
</gene>
<feature type="transmembrane region" description="Helical" evidence="5">
    <location>
        <begin position="193"/>
        <end position="211"/>
    </location>
</feature>
<accession>A0A9Q1C5L4</accession>
<comment type="subcellular location">
    <subcellularLocation>
        <location evidence="1">Membrane</location>
        <topology evidence="1">Multi-pass membrane protein</topology>
    </subcellularLocation>
</comment>
<dbReference type="Pfam" id="PF00892">
    <property type="entry name" value="EamA"/>
    <property type="match status" value="1"/>
</dbReference>
<evidence type="ECO:0000313" key="8">
    <source>
        <dbReference type="Proteomes" id="UP001152320"/>
    </source>
</evidence>
<dbReference type="InterPro" id="IPR000620">
    <property type="entry name" value="EamA_dom"/>
</dbReference>
<dbReference type="PANTHER" id="PTHR22911:SF6">
    <property type="entry name" value="SOLUTE CARRIER FAMILY 35 MEMBER G1"/>
    <property type="match status" value="1"/>
</dbReference>
<comment type="caution">
    <text evidence="7">The sequence shown here is derived from an EMBL/GenBank/DDBJ whole genome shotgun (WGS) entry which is preliminary data.</text>
</comment>
<dbReference type="SUPFAM" id="SSF103481">
    <property type="entry name" value="Multidrug resistance efflux transporter EmrE"/>
    <property type="match status" value="2"/>
</dbReference>
<feature type="domain" description="EamA" evidence="6">
    <location>
        <begin position="75"/>
        <end position="209"/>
    </location>
</feature>
<dbReference type="OrthoDB" id="306876at2759"/>
<evidence type="ECO:0000256" key="1">
    <source>
        <dbReference type="ARBA" id="ARBA00004141"/>
    </source>
</evidence>
<dbReference type="GO" id="GO:0016020">
    <property type="term" value="C:membrane"/>
    <property type="evidence" value="ECO:0007669"/>
    <property type="project" value="UniProtKB-SubCell"/>
</dbReference>
<dbReference type="AlphaFoldDB" id="A0A9Q1C5L4"/>
<dbReference type="InterPro" id="IPR037185">
    <property type="entry name" value="EmrE-like"/>
</dbReference>